<dbReference type="AlphaFoldDB" id="H3BEU4"/>
<evidence type="ECO:0000256" key="3">
    <source>
        <dbReference type="ARBA" id="ARBA00022677"/>
    </source>
</evidence>
<dbReference type="EMBL" id="AFYH01033714">
    <property type="status" value="NOT_ANNOTATED_CDS"/>
    <property type="molecule type" value="Genomic_DNA"/>
</dbReference>
<comment type="subcellular location">
    <subcellularLocation>
        <location evidence="1">Lipid droplet</location>
    </subcellularLocation>
</comment>
<dbReference type="GO" id="GO:0010890">
    <property type="term" value="P:positive regulation of triglyceride storage"/>
    <property type="evidence" value="ECO:0007669"/>
    <property type="project" value="TreeGrafter"/>
</dbReference>
<dbReference type="GeneTree" id="ENSGT00950000182920"/>
<evidence type="ECO:0000313" key="4">
    <source>
        <dbReference type="Ensembl" id="ENSLACP00000020415.1"/>
    </source>
</evidence>
<proteinExistence type="inferred from homology"/>
<dbReference type="HOGENOM" id="CLU_035133_0_1_1"/>
<dbReference type="eggNOG" id="ENOG502QRYF">
    <property type="taxonomic scope" value="Eukaryota"/>
</dbReference>
<evidence type="ECO:0000256" key="2">
    <source>
        <dbReference type="ARBA" id="ARBA00006311"/>
    </source>
</evidence>
<dbReference type="GO" id="GO:0005829">
    <property type="term" value="C:cytosol"/>
    <property type="evidence" value="ECO:0007669"/>
    <property type="project" value="TreeGrafter"/>
</dbReference>
<dbReference type="Bgee" id="ENSLACG00000017943">
    <property type="expression patterns" value="Expressed in pharyngeal gill and 1 other cell type or tissue"/>
</dbReference>
<dbReference type="InParanoid" id="H3BEU4"/>
<dbReference type="Ensembl" id="ENSLACT00000020555.1">
    <property type="protein sequence ID" value="ENSLACP00000020415.1"/>
    <property type="gene ID" value="ENSLACG00000017943.1"/>
</dbReference>
<reference evidence="5" key="1">
    <citation type="submission" date="2011-08" db="EMBL/GenBank/DDBJ databases">
        <title>The draft genome of Latimeria chalumnae.</title>
        <authorList>
            <person name="Di Palma F."/>
            <person name="Alfoldi J."/>
            <person name="Johnson J."/>
            <person name="Berlin A."/>
            <person name="Gnerre S."/>
            <person name="Jaffe D."/>
            <person name="MacCallum I."/>
            <person name="Young S."/>
            <person name="Walker B.J."/>
            <person name="Lander E."/>
            <person name="Lindblad-Toh K."/>
        </authorList>
    </citation>
    <scope>NUCLEOTIDE SEQUENCE [LARGE SCALE GENOMIC DNA]</scope>
    <source>
        <strain evidence="5">Wild caught</strain>
    </source>
</reference>
<dbReference type="Pfam" id="PF03036">
    <property type="entry name" value="Perilipin"/>
    <property type="match status" value="1"/>
</dbReference>
<dbReference type="InterPro" id="IPR004279">
    <property type="entry name" value="Perilipin"/>
</dbReference>
<reference evidence="4" key="3">
    <citation type="submission" date="2025-09" db="UniProtKB">
        <authorList>
            <consortium name="Ensembl"/>
        </authorList>
    </citation>
    <scope>IDENTIFICATION</scope>
</reference>
<dbReference type="GO" id="GO:0019915">
    <property type="term" value="P:lipid storage"/>
    <property type="evidence" value="ECO:0007669"/>
    <property type="project" value="TreeGrafter"/>
</dbReference>
<dbReference type="PANTHER" id="PTHR14024">
    <property type="entry name" value="PERILIPIN"/>
    <property type="match status" value="1"/>
</dbReference>
<keyword evidence="3" id="KW-0551">Lipid droplet</keyword>
<accession>H3BEU4</accession>
<dbReference type="PANTHER" id="PTHR14024:SF25">
    <property type="entry name" value="PERILIPIN-2"/>
    <property type="match status" value="1"/>
</dbReference>
<protein>
    <submittedName>
        <fullName evidence="4">Perilipin 2</fullName>
    </submittedName>
</protein>
<dbReference type="OMA" id="QHTVTWV"/>
<name>H3BEU4_LATCH</name>
<dbReference type="STRING" id="7897.ENSLACP00000020415"/>
<dbReference type="GO" id="GO:0005811">
    <property type="term" value="C:lipid droplet"/>
    <property type="evidence" value="ECO:0007669"/>
    <property type="project" value="UniProtKB-SubCell"/>
</dbReference>
<reference evidence="4" key="2">
    <citation type="submission" date="2025-08" db="UniProtKB">
        <authorList>
            <consortium name="Ensembl"/>
        </authorList>
    </citation>
    <scope>IDENTIFICATION</scope>
</reference>
<dbReference type="Gene3D" id="3.30.720.170">
    <property type="entry name" value="Perilipin, alpha-beta domain"/>
    <property type="match status" value="1"/>
</dbReference>
<organism evidence="4 5">
    <name type="scientific">Latimeria chalumnae</name>
    <name type="common">Coelacanth</name>
    <dbReference type="NCBI Taxonomy" id="7897"/>
    <lineage>
        <taxon>Eukaryota</taxon>
        <taxon>Metazoa</taxon>
        <taxon>Chordata</taxon>
        <taxon>Craniata</taxon>
        <taxon>Vertebrata</taxon>
        <taxon>Euteleostomi</taxon>
        <taxon>Coelacanthiformes</taxon>
        <taxon>Coelacanthidae</taxon>
        <taxon>Latimeria</taxon>
    </lineage>
</organism>
<dbReference type="SUPFAM" id="SSF109775">
    <property type="entry name" value="Mannose-6-phosphate receptor binding protein 1 (Tip47), C-terminal domain"/>
    <property type="match status" value="1"/>
</dbReference>
<comment type="similarity">
    <text evidence="2">Belongs to the perilipin family.</text>
</comment>
<evidence type="ECO:0000313" key="5">
    <source>
        <dbReference type="Proteomes" id="UP000008672"/>
    </source>
</evidence>
<keyword evidence="5" id="KW-1185">Reference proteome</keyword>
<dbReference type="Proteomes" id="UP000008672">
    <property type="component" value="Unassembled WGS sequence"/>
</dbReference>
<sequence length="266" mass="29633">MASVGADTPQNVVVRVANLPLVSSTYDMVSSVYVNTKENHPYLRSVCEVAEKGVKTITAAAFTNAIPFIQKMEPQIVFVNNYASIVLDKVEEKLPILRQPSDKVATNAKGLVMGAKEVVHTISGVVDKTKEAVHESMETAKSIVNGGVNTVFGNHVVQIISSGVDAALTKSELFVDHYLPLTEDELAKESAEAEGYESGTPNYYMRLRSLLFKVCKYAYWQALSRIRDAKQISQEIFTQIYYISDLMEYLRKSMDKVNQKLHDVQE</sequence>
<evidence type="ECO:0000256" key="1">
    <source>
        <dbReference type="ARBA" id="ARBA00004502"/>
    </source>
</evidence>
<dbReference type="EMBL" id="AFYH01033713">
    <property type="status" value="NOT_ANNOTATED_CDS"/>
    <property type="molecule type" value="Genomic_DNA"/>
</dbReference>